<dbReference type="InterPro" id="IPR000674">
    <property type="entry name" value="Ald_Oxase/Xan_DH_a/b"/>
</dbReference>
<accession>A0A5N5TLQ6</accession>
<evidence type="ECO:0000256" key="1">
    <source>
        <dbReference type="ARBA" id="ARBA00001924"/>
    </source>
</evidence>
<organism evidence="9 10">
    <name type="scientific">Armadillidium nasatum</name>
    <dbReference type="NCBI Taxonomy" id="96803"/>
    <lineage>
        <taxon>Eukaryota</taxon>
        <taxon>Metazoa</taxon>
        <taxon>Ecdysozoa</taxon>
        <taxon>Arthropoda</taxon>
        <taxon>Crustacea</taxon>
        <taxon>Multicrustacea</taxon>
        <taxon>Malacostraca</taxon>
        <taxon>Eumalacostraca</taxon>
        <taxon>Peracarida</taxon>
        <taxon>Isopoda</taxon>
        <taxon>Oniscidea</taxon>
        <taxon>Crinocheta</taxon>
        <taxon>Armadillidiidae</taxon>
        <taxon>Armadillidium</taxon>
    </lineage>
</organism>
<gene>
    <name evidence="9" type="ORF">Anas_02028</name>
</gene>
<dbReference type="Gene3D" id="3.30.365.10">
    <property type="entry name" value="Aldehyde oxidase/xanthine dehydrogenase, molybdopterin binding domain"/>
    <property type="match status" value="1"/>
</dbReference>
<dbReference type="InterPro" id="IPR037165">
    <property type="entry name" value="AldOxase/xan_DH_Mopterin-bd_sf"/>
</dbReference>
<evidence type="ECO:0000256" key="5">
    <source>
        <dbReference type="ARBA" id="ARBA00023002"/>
    </source>
</evidence>
<evidence type="ECO:0000256" key="3">
    <source>
        <dbReference type="ARBA" id="ARBA00022505"/>
    </source>
</evidence>
<keyword evidence="4" id="KW-0001">2Fe-2S</keyword>
<dbReference type="SUPFAM" id="SSF56003">
    <property type="entry name" value="Molybdenum cofactor-binding domain"/>
    <property type="match status" value="1"/>
</dbReference>
<evidence type="ECO:0000256" key="4">
    <source>
        <dbReference type="ARBA" id="ARBA00022714"/>
    </source>
</evidence>
<dbReference type="GO" id="GO:0016491">
    <property type="term" value="F:oxidoreductase activity"/>
    <property type="evidence" value="ECO:0007669"/>
    <property type="project" value="UniProtKB-KW"/>
</dbReference>
<comment type="cofactor">
    <cofactor evidence="1">
        <name>Mo-molybdopterin</name>
        <dbReference type="ChEBI" id="CHEBI:71302"/>
    </cofactor>
</comment>
<sequence>AIISIIGDTVSPDIKSAGSKLERPVSSSEQTFDANKETWPVGKPIEKLESRLQISGEAEYLDDIPYLPGELHGYFVQSTIAKGKIKSIDASKCLVFADTDIKFYGEAIGLVVAETRTIAKEASKLVRVTYENVLKPVLTIKEAMKVEDRYHKTAGYFGPMNFVASGDIEAGFENSKHIVEGELSFGGQCHFTMEPYAGRTVPTEEGYDLWCTTQWTSETVNAVASNLDIPANSINISVRRLGGGYGGKISRANITASASAVAAHKLKKPVRVALDLSNQMTLVGWREPFYSKYKV</sequence>
<comment type="similarity">
    <text evidence="2">Belongs to the xanthine dehydrogenase family.</text>
</comment>
<dbReference type="Pfam" id="PF02738">
    <property type="entry name" value="MoCoBD_1"/>
    <property type="match status" value="1"/>
</dbReference>
<dbReference type="Pfam" id="PF01315">
    <property type="entry name" value="Ald_Xan_dh_C"/>
    <property type="match status" value="2"/>
</dbReference>
<feature type="non-terminal residue" evidence="9">
    <location>
        <position position="1"/>
    </location>
</feature>
<comment type="caution">
    <text evidence="9">The sequence shown here is derived from an EMBL/GenBank/DDBJ whole genome shotgun (WGS) entry which is preliminary data.</text>
</comment>
<keyword evidence="3" id="KW-0500">Molybdenum</keyword>
<dbReference type="GO" id="GO:0051537">
    <property type="term" value="F:2 iron, 2 sulfur cluster binding"/>
    <property type="evidence" value="ECO:0007669"/>
    <property type="project" value="UniProtKB-KW"/>
</dbReference>
<evidence type="ECO:0000256" key="7">
    <source>
        <dbReference type="ARBA" id="ARBA00034078"/>
    </source>
</evidence>
<evidence type="ECO:0000313" key="10">
    <source>
        <dbReference type="Proteomes" id="UP000326759"/>
    </source>
</evidence>
<comment type="cofactor">
    <cofactor evidence="7">
        <name>[2Fe-2S] cluster</name>
        <dbReference type="ChEBI" id="CHEBI:190135"/>
    </cofactor>
</comment>
<proteinExistence type="inferred from homology"/>
<dbReference type="InterPro" id="IPR008274">
    <property type="entry name" value="AldOxase/xan_DH_MoCoBD1"/>
</dbReference>
<dbReference type="Gene3D" id="3.90.1170.50">
    <property type="entry name" value="Aldehyde oxidase/xanthine dehydrogenase, a/b hammerhead"/>
    <property type="match status" value="2"/>
</dbReference>
<dbReference type="GO" id="GO:0005506">
    <property type="term" value="F:iron ion binding"/>
    <property type="evidence" value="ECO:0007669"/>
    <property type="project" value="InterPro"/>
</dbReference>
<protein>
    <recommendedName>
        <fullName evidence="8">Aldehyde oxidase/xanthine dehydrogenase a/b hammerhead domain-containing protein</fullName>
    </recommendedName>
</protein>
<dbReference type="FunFam" id="3.30.365.10:FF:000001">
    <property type="entry name" value="Xanthine dehydrogenase oxidase"/>
    <property type="match status" value="1"/>
</dbReference>
<feature type="domain" description="Aldehyde oxidase/xanthine dehydrogenase a/b hammerhead" evidence="8">
    <location>
        <begin position="55"/>
        <end position="134"/>
    </location>
</feature>
<dbReference type="PANTHER" id="PTHR11908:SF132">
    <property type="entry name" value="ALDEHYDE OXIDASE 1-RELATED"/>
    <property type="match status" value="1"/>
</dbReference>
<dbReference type="SMART" id="SM01008">
    <property type="entry name" value="Ald_Xan_dh_C"/>
    <property type="match status" value="1"/>
</dbReference>
<dbReference type="PANTHER" id="PTHR11908">
    <property type="entry name" value="XANTHINE DEHYDROGENASE"/>
    <property type="match status" value="1"/>
</dbReference>
<dbReference type="OrthoDB" id="8300278at2759"/>
<reference evidence="9 10" key="1">
    <citation type="journal article" date="2019" name="PLoS Biol.">
        <title>Sex chromosomes control vertical transmission of feminizing Wolbachia symbionts in an isopod.</title>
        <authorList>
            <person name="Becking T."/>
            <person name="Chebbi M.A."/>
            <person name="Giraud I."/>
            <person name="Moumen B."/>
            <person name="Laverre T."/>
            <person name="Caubet Y."/>
            <person name="Peccoud J."/>
            <person name="Gilbert C."/>
            <person name="Cordaux R."/>
        </authorList>
    </citation>
    <scope>NUCLEOTIDE SEQUENCE [LARGE SCALE GENOMIC DNA]</scope>
    <source>
        <strain evidence="9">ANa2</strain>
        <tissue evidence="9">Whole body excluding digestive tract and cuticle</tissue>
    </source>
</reference>
<keyword evidence="10" id="KW-1185">Reference proteome</keyword>
<evidence type="ECO:0000313" key="9">
    <source>
        <dbReference type="EMBL" id="KAB7507051.1"/>
    </source>
</evidence>
<dbReference type="Proteomes" id="UP000326759">
    <property type="component" value="Unassembled WGS sequence"/>
</dbReference>
<dbReference type="SUPFAM" id="SSF54665">
    <property type="entry name" value="CO dehydrogenase molybdoprotein N-domain-like"/>
    <property type="match status" value="1"/>
</dbReference>
<name>A0A5N5TLQ6_9CRUS</name>
<keyword evidence="4" id="KW-0479">Metal-binding</keyword>
<keyword evidence="5" id="KW-0560">Oxidoreductase</keyword>
<keyword evidence="4" id="KW-0408">Iron</keyword>
<dbReference type="InterPro" id="IPR036856">
    <property type="entry name" value="Ald_Oxase/Xan_DH_a/b_sf"/>
</dbReference>
<dbReference type="EMBL" id="SEYY01000528">
    <property type="protein sequence ID" value="KAB7507051.1"/>
    <property type="molecule type" value="Genomic_DNA"/>
</dbReference>
<keyword evidence="6" id="KW-0411">Iron-sulfur</keyword>
<dbReference type="AlphaFoldDB" id="A0A5N5TLQ6"/>
<evidence type="ECO:0000259" key="8">
    <source>
        <dbReference type="SMART" id="SM01008"/>
    </source>
</evidence>
<evidence type="ECO:0000256" key="2">
    <source>
        <dbReference type="ARBA" id="ARBA00006849"/>
    </source>
</evidence>
<dbReference type="InterPro" id="IPR016208">
    <property type="entry name" value="Ald_Oxase/xanthine_DH-like"/>
</dbReference>
<evidence type="ECO:0000256" key="6">
    <source>
        <dbReference type="ARBA" id="ARBA00023014"/>
    </source>
</evidence>